<proteinExistence type="predicted"/>
<keyword evidence="2" id="KW-1185">Reference proteome</keyword>
<organism evidence="1 2">
    <name type="scientific">Apiospora arundinis</name>
    <dbReference type="NCBI Taxonomy" id="335852"/>
    <lineage>
        <taxon>Eukaryota</taxon>
        <taxon>Fungi</taxon>
        <taxon>Dikarya</taxon>
        <taxon>Ascomycota</taxon>
        <taxon>Pezizomycotina</taxon>
        <taxon>Sordariomycetes</taxon>
        <taxon>Xylariomycetidae</taxon>
        <taxon>Amphisphaeriales</taxon>
        <taxon>Apiosporaceae</taxon>
        <taxon>Apiospora</taxon>
    </lineage>
</organism>
<comment type="caution">
    <text evidence="1">The sequence shown here is derived from an EMBL/GenBank/DDBJ whole genome shotgun (WGS) entry which is preliminary data.</text>
</comment>
<evidence type="ECO:0008006" key="3">
    <source>
        <dbReference type="Google" id="ProtNLM"/>
    </source>
</evidence>
<dbReference type="EMBL" id="JAPCWZ010000004">
    <property type="protein sequence ID" value="KAK8867552.1"/>
    <property type="molecule type" value="Genomic_DNA"/>
</dbReference>
<accession>A0ABR2ISG1</accession>
<evidence type="ECO:0000313" key="2">
    <source>
        <dbReference type="Proteomes" id="UP001390339"/>
    </source>
</evidence>
<name>A0ABR2ISG1_9PEZI</name>
<gene>
    <name evidence="1" type="ORF">PGQ11_006130</name>
</gene>
<evidence type="ECO:0000313" key="1">
    <source>
        <dbReference type="EMBL" id="KAK8867552.1"/>
    </source>
</evidence>
<sequence length="115" mass="13047">MHKPCDYHLIYSTLPGPGPMVEDQYPSVGAGSEKDFHGMVLVGQVASVTDDAEHLKLLAETHRDKMQYQTYHSGTNKRRRHHARISVMCTCSDILGVVLKARPELQKRRWGSWSD</sequence>
<dbReference type="Proteomes" id="UP001390339">
    <property type="component" value="Unassembled WGS sequence"/>
</dbReference>
<reference evidence="1 2" key="1">
    <citation type="journal article" date="2024" name="IMA Fungus">
        <title>Apiospora arundinis, a panoply of carbohydrate-active enzymes and secondary metabolites.</title>
        <authorList>
            <person name="Sorensen T."/>
            <person name="Petersen C."/>
            <person name="Muurmann A.T."/>
            <person name="Christiansen J.V."/>
            <person name="Brundto M.L."/>
            <person name="Overgaard C.K."/>
            <person name="Boysen A.T."/>
            <person name="Wollenberg R.D."/>
            <person name="Larsen T.O."/>
            <person name="Sorensen J.L."/>
            <person name="Nielsen K.L."/>
            <person name="Sondergaard T.E."/>
        </authorList>
    </citation>
    <scope>NUCLEOTIDE SEQUENCE [LARGE SCALE GENOMIC DNA]</scope>
    <source>
        <strain evidence="1 2">AAU 773</strain>
    </source>
</reference>
<protein>
    <recommendedName>
        <fullName evidence="3">YCII-related domain-containing protein</fullName>
    </recommendedName>
</protein>